<reference evidence="2 3" key="2">
    <citation type="submission" date="2018-11" db="EMBL/GenBank/DDBJ databases">
        <authorList>
            <consortium name="Pathogen Informatics"/>
        </authorList>
    </citation>
    <scope>NUCLEOTIDE SEQUENCE [LARGE SCALE GENOMIC DNA]</scope>
    <source>
        <strain evidence="2 3">Egypt</strain>
    </source>
</reference>
<protein>
    <submittedName>
        <fullName evidence="2 4">Uncharacterized protein</fullName>
    </submittedName>
</protein>
<organism evidence="4">
    <name type="scientific">Echinostoma caproni</name>
    <dbReference type="NCBI Taxonomy" id="27848"/>
    <lineage>
        <taxon>Eukaryota</taxon>
        <taxon>Metazoa</taxon>
        <taxon>Spiralia</taxon>
        <taxon>Lophotrochozoa</taxon>
        <taxon>Platyhelminthes</taxon>
        <taxon>Trematoda</taxon>
        <taxon>Digenea</taxon>
        <taxon>Plagiorchiida</taxon>
        <taxon>Echinostomata</taxon>
        <taxon>Echinostomatoidea</taxon>
        <taxon>Echinostomatidae</taxon>
        <taxon>Echinostoma</taxon>
    </lineage>
</organism>
<accession>A0A183BAE2</accession>
<keyword evidence="3" id="KW-1185">Reference proteome</keyword>
<dbReference type="AlphaFoldDB" id="A0A183BAE2"/>
<dbReference type="WBParaSite" id="ECPE_0001622001-mRNA-1">
    <property type="protein sequence ID" value="ECPE_0001622001-mRNA-1"/>
    <property type="gene ID" value="ECPE_0001622001"/>
</dbReference>
<name>A0A183BAE2_9TREM</name>
<evidence type="ECO:0000313" key="4">
    <source>
        <dbReference type="WBParaSite" id="ECPE_0001622001-mRNA-1"/>
    </source>
</evidence>
<feature type="compositionally biased region" description="Basic and acidic residues" evidence="1">
    <location>
        <begin position="1"/>
        <end position="13"/>
    </location>
</feature>
<evidence type="ECO:0000256" key="1">
    <source>
        <dbReference type="SAM" id="MobiDB-lite"/>
    </source>
</evidence>
<dbReference type="Proteomes" id="UP000272942">
    <property type="component" value="Unassembled WGS sequence"/>
</dbReference>
<evidence type="ECO:0000313" key="3">
    <source>
        <dbReference type="Proteomes" id="UP000272942"/>
    </source>
</evidence>
<dbReference type="EMBL" id="UZAN01063258">
    <property type="protein sequence ID" value="VDP93449.1"/>
    <property type="molecule type" value="Genomic_DNA"/>
</dbReference>
<feature type="compositionally biased region" description="Polar residues" evidence="1">
    <location>
        <begin position="137"/>
        <end position="149"/>
    </location>
</feature>
<feature type="region of interest" description="Disordered" evidence="1">
    <location>
        <begin position="1"/>
        <end position="45"/>
    </location>
</feature>
<dbReference type="OrthoDB" id="6249499at2759"/>
<feature type="region of interest" description="Disordered" evidence="1">
    <location>
        <begin position="90"/>
        <end position="161"/>
    </location>
</feature>
<reference evidence="4" key="1">
    <citation type="submission" date="2016-06" db="UniProtKB">
        <authorList>
            <consortium name="WormBaseParasite"/>
        </authorList>
    </citation>
    <scope>IDENTIFICATION</scope>
</reference>
<evidence type="ECO:0000313" key="2">
    <source>
        <dbReference type="EMBL" id="VDP93449.1"/>
    </source>
</evidence>
<gene>
    <name evidence="2" type="ORF">ECPE_LOCUS16177</name>
</gene>
<feature type="compositionally biased region" description="Basic and acidic residues" evidence="1">
    <location>
        <begin position="34"/>
        <end position="45"/>
    </location>
</feature>
<sequence length="250" mass="28496">MSRAEQWRRRQLEEELSLSQYGVESMSPNMKSPSENKRNLRNRADRCPEFPSFSLEFRRRSSNLFANMISPERPVLQSPPKLALMTPVDTSLSSVAPPQSRHVTASPGDQPTLSNKTTPNRLGPIDQFVRSTEQRSTKCTPRNSITTPRNRPARAQFPASSPVESSREILVSPQIFDEEAMFLAREEFLNVTNTPNMDFDTPNSSSARRRNQMLNEDMLDYSNGCSPKRLVSSYHFGRNFVHIPSDLYLN</sequence>
<feature type="compositionally biased region" description="Polar residues" evidence="1">
    <location>
        <begin position="90"/>
        <end position="120"/>
    </location>
</feature>
<proteinExistence type="predicted"/>